<name>A0ABX1H9L0_9ACTN</name>
<feature type="domain" description="N-acetyltransferase" evidence="4">
    <location>
        <begin position="14"/>
        <end position="160"/>
    </location>
</feature>
<comment type="caution">
    <text evidence="5">The sequence shown here is derived from an EMBL/GenBank/DDBJ whole genome shotgun (WGS) entry which is preliminary data.</text>
</comment>
<dbReference type="RefSeq" id="WP_168543035.1">
    <property type="nucleotide sequence ID" value="NZ_JAAWWP010000022.1"/>
</dbReference>
<keyword evidence="6" id="KW-1185">Reference proteome</keyword>
<gene>
    <name evidence="5" type="ORF">HFV08_26790</name>
</gene>
<organism evidence="5 6">
    <name type="scientific">Streptomyces physcomitrii</name>
    <dbReference type="NCBI Taxonomy" id="2724184"/>
    <lineage>
        <taxon>Bacteria</taxon>
        <taxon>Bacillati</taxon>
        <taxon>Actinomycetota</taxon>
        <taxon>Actinomycetes</taxon>
        <taxon>Kitasatosporales</taxon>
        <taxon>Streptomycetaceae</taxon>
        <taxon>Streptomyces</taxon>
    </lineage>
</organism>
<dbReference type="PROSITE" id="PS51186">
    <property type="entry name" value="GNAT"/>
    <property type="match status" value="1"/>
</dbReference>
<evidence type="ECO:0000256" key="3">
    <source>
        <dbReference type="SAM" id="MobiDB-lite"/>
    </source>
</evidence>
<reference evidence="5 6" key="1">
    <citation type="submission" date="2020-04" db="EMBL/GenBank/DDBJ databases">
        <title>Phylogenetic Diversity and Antibacterial Activity against Ralstonia solanacearum of Endophytic Actinomycete Isolated from Moss.</title>
        <authorList>
            <person name="Zhuang X."/>
        </authorList>
    </citation>
    <scope>NUCLEOTIDE SEQUENCE [LARGE SCALE GENOMIC DNA]</scope>
    <source>
        <strain evidence="5 6">LD120</strain>
    </source>
</reference>
<evidence type="ECO:0000256" key="2">
    <source>
        <dbReference type="ARBA" id="ARBA00023315"/>
    </source>
</evidence>
<dbReference type="PANTHER" id="PTHR43877:SF2">
    <property type="entry name" value="AMINOALKYLPHOSPHONATE N-ACETYLTRANSFERASE-RELATED"/>
    <property type="match status" value="1"/>
</dbReference>
<sequence>MEDTSETVVRGEATSLVPAAEAHLPLLAGWFADPAFVRDWGGQPLTREEVAAKYIGRRRPAVVSLLVLDGVEPVGYAQYVTAGPHEGGIDMVLLPRAQGRGLGPDAARALVGHLRTALGWTRVTVDPEAANHRAVRAWSKAGFRPVGPRGSQLLMECGPAPGGPSRAAPESSSPS</sequence>
<dbReference type="InterPro" id="IPR000182">
    <property type="entry name" value="GNAT_dom"/>
</dbReference>
<feature type="compositionally biased region" description="Low complexity" evidence="3">
    <location>
        <begin position="163"/>
        <end position="175"/>
    </location>
</feature>
<dbReference type="SUPFAM" id="SSF55729">
    <property type="entry name" value="Acyl-CoA N-acyltransferases (Nat)"/>
    <property type="match status" value="1"/>
</dbReference>
<evidence type="ECO:0000313" key="6">
    <source>
        <dbReference type="Proteomes" id="UP000772196"/>
    </source>
</evidence>
<keyword evidence="2" id="KW-0012">Acyltransferase</keyword>
<dbReference type="Proteomes" id="UP000772196">
    <property type="component" value="Unassembled WGS sequence"/>
</dbReference>
<feature type="region of interest" description="Disordered" evidence="3">
    <location>
        <begin position="156"/>
        <end position="175"/>
    </location>
</feature>
<dbReference type="InterPro" id="IPR050832">
    <property type="entry name" value="Bact_Acetyltransf"/>
</dbReference>
<accession>A0ABX1H9L0</accession>
<protein>
    <submittedName>
        <fullName evidence="5">GNAT family N-acetyltransferase</fullName>
    </submittedName>
</protein>
<evidence type="ECO:0000259" key="4">
    <source>
        <dbReference type="PROSITE" id="PS51186"/>
    </source>
</evidence>
<dbReference type="Pfam" id="PF13302">
    <property type="entry name" value="Acetyltransf_3"/>
    <property type="match status" value="1"/>
</dbReference>
<dbReference type="Gene3D" id="3.40.630.30">
    <property type="match status" value="1"/>
</dbReference>
<dbReference type="PANTHER" id="PTHR43877">
    <property type="entry name" value="AMINOALKYLPHOSPHONATE N-ACETYLTRANSFERASE-RELATED-RELATED"/>
    <property type="match status" value="1"/>
</dbReference>
<proteinExistence type="predicted"/>
<evidence type="ECO:0000313" key="5">
    <source>
        <dbReference type="EMBL" id="NKI44783.1"/>
    </source>
</evidence>
<dbReference type="EMBL" id="JAAWWP010000022">
    <property type="protein sequence ID" value="NKI44783.1"/>
    <property type="molecule type" value="Genomic_DNA"/>
</dbReference>
<dbReference type="CDD" id="cd04301">
    <property type="entry name" value="NAT_SF"/>
    <property type="match status" value="1"/>
</dbReference>
<evidence type="ECO:0000256" key="1">
    <source>
        <dbReference type="ARBA" id="ARBA00022679"/>
    </source>
</evidence>
<keyword evidence="1" id="KW-0808">Transferase</keyword>
<dbReference type="InterPro" id="IPR016181">
    <property type="entry name" value="Acyl_CoA_acyltransferase"/>
</dbReference>